<feature type="domain" description="Transglutaminase-like" evidence="1">
    <location>
        <begin position="90"/>
        <end position="152"/>
    </location>
</feature>
<dbReference type="Gene3D" id="3.10.620.30">
    <property type="match status" value="1"/>
</dbReference>
<proteinExistence type="predicted"/>
<accession>A0A543J8P3</accession>
<gene>
    <name evidence="2" type="ORF">FHX81_1497</name>
</gene>
<dbReference type="SMART" id="SM00460">
    <property type="entry name" value="TGc"/>
    <property type="match status" value="1"/>
</dbReference>
<name>A0A543J8P3_9PSEU</name>
<evidence type="ECO:0000313" key="3">
    <source>
        <dbReference type="Proteomes" id="UP000316628"/>
    </source>
</evidence>
<dbReference type="RefSeq" id="WP_246107677.1">
    <property type="nucleotide sequence ID" value="NZ_VFPP01000001.1"/>
</dbReference>
<evidence type="ECO:0000259" key="1">
    <source>
        <dbReference type="SMART" id="SM00460"/>
    </source>
</evidence>
<protein>
    <submittedName>
        <fullName evidence="2">Transglutaminase superfamily protein</fullName>
    </submittedName>
</protein>
<reference evidence="2 3" key="1">
    <citation type="submission" date="2019-06" db="EMBL/GenBank/DDBJ databases">
        <title>Sequencing the genomes of 1000 actinobacteria strains.</title>
        <authorList>
            <person name="Klenk H.-P."/>
        </authorList>
    </citation>
    <scope>NUCLEOTIDE SEQUENCE [LARGE SCALE GENOMIC DNA]</scope>
    <source>
        <strain evidence="2 3">DSM 45456</strain>
    </source>
</reference>
<organism evidence="2 3">
    <name type="scientific">Saccharothrix saharensis</name>
    <dbReference type="NCBI Taxonomy" id="571190"/>
    <lineage>
        <taxon>Bacteria</taxon>
        <taxon>Bacillati</taxon>
        <taxon>Actinomycetota</taxon>
        <taxon>Actinomycetes</taxon>
        <taxon>Pseudonocardiales</taxon>
        <taxon>Pseudonocardiaceae</taxon>
        <taxon>Saccharothrix</taxon>
    </lineage>
</organism>
<evidence type="ECO:0000313" key="2">
    <source>
        <dbReference type="EMBL" id="TQM79200.1"/>
    </source>
</evidence>
<dbReference type="SUPFAM" id="SSF54001">
    <property type="entry name" value="Cysteine proteinases"/>
    <property type="match status" value="1"/>
</dbReference>
<dbReference type="Pfam" id="PF01841">
    <property type="entry name" value="Transglut_core"/>
    <property type="match status" value="1"/>
</dbReference>
<dbReference type="InterPro" id="IPR038765">
    <property type="entry name" value="Papain-like_cys_pep_sf"/>
</dbReference>
<dbReference type="InterPro" id="IPR002931">
    <property type="entry name" value="Transglutaminase-like"/>
</dbReference>
<dbReference type="Proteomes" id="UP000316628">
    <property type="component" value="Unassembled WGS sequence"/>
</dbReference>
<dbReference type="EMBL" id="VFPP01000001">
    <property type="protein sequence ID" value="TQM79200.1"/>
    <property type="molecule type" value="Genomic_DNA"/>
</dbReference>
<keyword evidence="3" id="KW-1185">Reference proteome</keyword>
<comment type="caution">
    <text evidence="2">The sequence shown here is derived from an EMBL/GenBank/DDBJ whole genome shotgun (WGS) entry which is preliminary data.</text>
</comment>
<sequence>MIDYTTHSRFTDPGPMTGWLSEWLDGVGPDVAELRRAASGLVFHYWGNGDITSHGFPAARLAEVDLRYAADMFARLHSLNPAPLGEERAPTERIVGCCRDFTLLFVSMARHVGVPARSRVGFAGYLAPGWYLDHVVAEVWDGERWRLVEPQLTASGVDVLDVPRDRFLVGADAWLACRSGALDADRFVVSPEWTIPGTRGLTQVRHDLVQDLASLNKHEMILWDLWGGLSDAAELSSEEVAAADELAAALREPGVDVRAVFDTDAHRVTPVIRSLDQATRSPVEVVLR</sequence>
<dbReference type="AlphaFoldDB" id="A0A543J8P3"/>